<dbReference type="HOGENOM" id="CLU_660748_0_0_1"/>
<evidence type="ECO:0000313" key="10">
    <source>
        <dbReference type="EMBL" id="CCE88792.1"/>
    </source>
</evidence>
<dbReference type="GO" id="GO:0000463">
    <property type="term" value="P:maturation of LSU-rRNA from tricistronic rRNA transcript (SSU-rRNA, 5.8S rRNA, LSU-rRNA)"/>
    <property type="evidence" value="ECO:0007669"/>
    <property type="project" value="TreeGrafter"/>
</dbReference>
<dbReference type="InterPro" id="IPR018038">
    <property type="entry name" value="Ribosomal_uL30_CS"/>
</dbReference>
<evidence type="ECO:0000256" key="6">
    <source>
        <dbReference type="ARBA" id="ARBA00037037"/>
    </source>
</evidence>
<dbReference type="FunCoup" id="G8YL58">
    <property type="interactions" value="615"/>
</dbReference>
<dbReference type="SUPFAM" id="SSF55129">
    <property type="entry name" value="Ribosomal protein L30p/L7e"/>
    <property type="match status" value="1"/>
</dbReference>
<dbReference type="GO" id="GO:0005730">
    <property type="term" value="C:nucleolus"/>
    <property type="evidence" value="ECO:0007669"/>
    <property type="project" value="UniProtKB-SubCell"/>
</dbReference>
<gene>
    <name evidence="10" type="primary">Piso0_001574</name>
    <name evidence="10" type="ORF">GNLVRS01_PISO0F09377g</name>
</gene>
<comment type="similarity">
    <text evidence="2">Belongs to the universal ribosomal protein uL30 family.</text>
</comment>
<dbReference type="InterPro" id="IPR039699">
    <property type="entry name" value="Ribosomal_uL30"/>
</dbReference>
<evidence type="ECO:0000313" key="11">
    <source>
        <dbReference type="Proteomes" id="UP000005222"/>
    </source>
</evidence>
<dbReference type="InterPro" id="IPR036919">
    <property type="entry name" value="Ribo_uL30_ferredoxin-like_sf"/>
</dbReference>
<keyword evidence="4" id="KW-0694">RNA-binding</keyword>
<evidence type="ECO:0000256" key="7">
    <source>
        <dbReference type="ARBA" id="ARBA00039196"/>
    </source>
</evidence>
<dbReference type="InParanoid" id="G8YL58"/>
<dbReference type="InterPro" id="IPR035808">
    <property type="entry name" value="Ribosomal_uL30_euk_arc"/>
</dbReference>
<dbReference type="OrthoDB" id="28644at2759"/>
<sequence length="416" mass="46878">MSQDNSSHYPLYSRITSTLGRLVVFPSCGSSGRRPCALFLVLPLVAYRLMLRGSVGVVPCSQCSLAKRPSACVCRTYLCVTCGRTGSPSSIIIYVAMSLVCRTDVVLSLVCPAKNDLTSSHRGDNTFQRHLSRLHRYRPRTKMAVLNSNPEVLLRKRKNNERKRLEKQEEARKRQLEQQRRKNKAKANKFIRAETLVSNHKSNSLERKRINNIAKHEQRERKLTKDTTASGEAKLLFVIRLPDHTKGLKIPYKAAKVLEVLRLKKNNTGVFVKVTPTVESLLKLISPYVVAGKPSLTSIRKLFQKRACVSVIDEETKASKSIKLDNNAVVEEKFGDDLGLICIEDIIHEIASLGENFKAVSLWLNPFVLNTPANGWGPQAKLARLQYSNERKRKISLAGNTSLQEIDIDQFIDEQN</sequence>
<feature type="region of interest" description="Disordered" evidence="8">
    <location>
        <begin position="148"/>
        <end position="187"/>
    </location>
</feature>
<name>G8YL58_PICSO</name>
<dbReference type="InterPro" id="IPR016082">
    <property type="entry name" value="Ribosomal_uL30_ferredoxin-like"/>
</dbReference>
<keyword evidence="11" id="KW-1185">Reference proteome</keyword>
<dbReference type="STRING" id="559304.G8YL58"/>
<reference evidence="10 11" key="1">
    <citation type="journal article" date="2012" name="G3 (Bethesda)">
        <title>Pichia sorbitophila, an interspecies yeast hybrid reveals early steps of genome resolution following polyploidization.</title>
        <authorList>
            <person name="Leh Louis V."/>
            <person name="Despons L."/>
            <person name="Friedrich A."/>
            <person name="Martin T."/>
            <person name="Durrens P."/>
            <person name="Casaregola S."/>
            <person name="Neuveglise C."/>
            <person name="Fairhead C."/>
            <person name="Marck C."/>
            <person name="Cruz J.A."/>
            <person name="Straub M.L."/>
            <person name="Kugler V."/>
            <person name="Sacerdot C."/>
            <person name="Uzunov Z."/>
            <person name="Thierry A."/>
            <person name="Weiss S."/>
            <person name="Bleykasten C."/>
            <person name="De Montigny J."/>
            <person name="Jacques N."/>
            <person name="Jung P."/>
            <person name="Lemaire M."/>
            <person name="Mallet S."/>
            <person name="Morel G."/>
            <person name="Richard G.F."/>
            <person name="Sarkar A."/>
            <person name="Savel G."/>
            <person name="Schacherer J."/>
            <person name="Seret M.L."/>
            <person name="Talla E."/>
            <person name="Samson G."/>
            <person name="Jubin C."/>
            <person name="Poulain J."/>
            <person name="Vacherie B."/>
            <person name="Barbe V."/>
            <person name="Pelletier E."/>
            <person name="Sherman D.J."/>
            <person name="Westhof E."/>
            <person name="Weissenbach J."/>
            <person name="Baret P.V."/>
            <person name="Wincker P."/>
            <person name="Gaillardin C."/>
            <person name="Dujon B."/>
            <person name="Souciet J.L."/>
        </authorList>
    </citation>
    <scope>NUCLEOTIDE SEQUENCE [LARGE SCALE GENOMIC DNA]</scope>
    <source>
        <strain evidence="11">ATCC MYA-4447 / BCRC 22081 / CBS 7064 / NBRC 10061 / NRRL Y-12695</strain>
    </source>
</reference>
<evidence type="ECO:0000256" key="8">
    <source>
        <dbReference type="SAM" id="MobiDB-lite"/>
    </source>
</evidence>
<protein>
    <recommendedName>
        <fullName evidence="7">Ribosome biogenesis protein RLP7</fullName>
    </recommendedName>
</protein>
<dbReference type="Pfam" id="PF00327">
    <property type="entry name" value="Ribosomal_L30"/>
    <property type="match status" value="1"/>
</dbReference>
<dbReference type="eggNOG" id="KOG3184">
    <property type="taxonomic scope" value="Eukaryota"/>
</dbReference>
<comment type="subcellular location">
    <subcellularLocation>
        <location evidence="1">Nucleus</location>
        <location evidence="1">Nucleolus</location>
    </subcellularLocation>
</comment>
<dbReference type="PROSITE" id="PS00634">
    <property type="entry name" value="RIBOSOMAL_L30"/>
    <property type="match status" value="1"/>
</dbReference>
<dbReference type="AlphaFoldDB" id="G8YL58"/>
<evidence type="ECO:0000256" key="5">
    <source>
        <dbReference type="ARBA" id="ARBA00023242"/>
    </source>
</evidence>
<dbReference type="GO" id="GO:0003723">
    <property type="term" value="F:RNA binding"/>
    <property type="evidence" value="ECO:0007669"/>
    <property type="project" value="UniProtKB-KW"/>
</dbReference>
<evidence type="ECO:0000256" key="3">
    <source>
        <dbReference type="ARBA" id="ARBA00022517"/>
    </source>
</evidence>
<keyword evidence="5" id="KW-0539">Nucleus</keyword>
<evidence type="ECO:0000259" key="9">
    <source>
        <dbReference type="Pfam" id="PF00327"/>
    </source>
</evidence>
<evidence type="ECO:0000256" key="2">
    <source>
        <dbReference type="ARBA" id="ARBA00007594"/>
    </source>
</evidence>
<feature type="domain" description="Large ribosomal subunit protein uL30-like ferredoxin-like fold" evidence="9">
    <location>
        <begin position="237"/>
        <end position="289"/>
    </location>
</feature>
<dbReference type="CDD" id="cd01657">
    <property type="entry name" value="Ribosomal_L7_archeal_euk"/>
    <property type="match status" value="1"/>
</dbReference>
<dbReference type="PANTHER" id="PTHR11524:SF26">
    <property type="entry name" value="RIBOSOME BIOGENESIS PROTEIN RLP7"/>
    <property type="match status" value="1"/>
</dbReference>
<evidence type="ECO:0000256" key="1">
    <source>
        <dbReference type="ARBA" id="ARBA00004604"/>
    </source>
</evidence>
<dbReference type="EMBL" id="FO082054">
    <property type="protein sequence ID" value="CCE88792.1"/>
    <property type="molecule type" value="Genomic_DNA"/>
</dbReference>
<proteinExistence type="inferred from homology"/>
<feature type="compositionally biased region" description="Basic and acidic residues" evidence="8">
    <location>
        <begin position="162"/>
        <end position="180"/>
    </location>
</feature>
<keyword evidence="3" id="KW-0690">Ribosome biogenesis</keyword>
<dbReference type="Gene3D" id="3.30.1390.20">
    <property type="entry name" value="Ribosomal protein L30, ferredoxin-like fold domain"/>
    <property type="match status" value="1"/>
</dbReference>
<dbReference type="GO" id="GO:0003735">
    <property type="term" value="F:structural constituent of ribosome"/>
    <property type="evidence" value="ECO:0007669"/>
    <property type="project" value="TreeGrafter"/>
</dbReference>
<dbReference type="PANTHER" id="PTHR11524">
    <property type="entry name" value="60S RIBOSOMAL PROTEIN L7"/>
    <property type="match status" value="1"/>
</dbReference>
<dbReference type="GO" id="GO:0022625">
    <property type="term" value="C:cytosolic large ribosomal subunit"/>
    <property type="evidence" value="ECO:0007669"/>
    <property type="project" value="TreeGrafter"/>
</dbReference>
<evidence type="ECO:0000256" key="4">
    <source>
        <dbReference type="ARBA" id="ARBA00022884"/>
    </source>
</evidence>
<dbReference type="Proteomes" id="UP000005222">
    <property type="component" value="Chromosome F"/>
</dbReference>
<accession>G8YL58</accession>
<organism evidence="10 11">
    <name type="scientific">Pichia sorbitophila (strain ATCC MYA-4447 / BCRC 22081 / CBS 7064 / NBRC 10061 / NRRL Y-12695)</name>
    <name type="common">Hybrid yeast</name>
    <dbReference type="NCBI Taxonomy" id="559304"/>
    <lineage>
        <taxon>Eukaryota</taxon>
        <taxon>Fungi</taxon>
        <taxon>Dikarya</taxon>
        <taxon>Ascomycota</taxon>
        <taxon>Saccharomycotina</taxon>
        <taxon>Pichiomycetes</taxon>
        <taxon>Debaryomycetaceae</taxon>
        <taxon>Millerozyma</taxon>
    </lineage>
</organism>
<comment type="function">
    <text evidence="6">Involved in the biogenesis of the 60S ribosomal subunit. May act as a specificity factor that binds precursor rRNAs and tethers the enzymes that carry out the early 5' to 3' exonucleolytic reactions that generate the mature rRNAs.</text>
</comment>